<dbReference type="SUPFAM" id="SSF50129">
    <property type="entry name" value="GroES-like"/>
    <property type="match status" value="1"/>
</dbReference>
<dbReference type="InterPro" id="IPR020818">
    <property type="entry name" value="Chaperonin_GroES"/>
</dbReference>
<name>A0A1S1PK24_9ACTN</name>
<evidence type="ECO:0000256" key="3">
    <source>
        <dbReference type="RuleBase" id="RU000535"/>
    </source>
</evidence>
<comment type="subunit">
    <text evidence="3">Heptamer of 7 subunits arranged in a ring.</text>
</comment>
<dbReference type="InterPro" id="IPR011032">
    <property type="entry name" value="GroES-like_sf"/>
</dbReference>
<dbReference type="PRINTS" id="PR00297">
    <property type="entry name" value="CHAPERONIN10"/>
</dbReference>
<evidence type="ECO:0000256" key="1">
    <source>
        <dbReference type="ARBA" id="ARBA00006975"/>
    </source>
</evidence>
<dbReference type="EMBL" id="MAXA01000240">
    <property type="protein sequence ID" value="OHV23228.1"/>
    <property type="molecule type" value="Genomic_DNA"/>
</dbReference>
<dbReference type="OrthoDB" id="572952at2"/>
<keyword evidence="2 3" id="KW-0143">Chaperone</keyword>
<dbReference type="RefSeq" id="WP_020463076.1">
    <property type="nucleotide sequence ID" value="NZ_JBFLUH010000091.1"/>
</dbReference>
<keyword evidence="5" id="KW-1185">Reference proteome</keyword>
<protein>
    <recommendedName>
        <fullName evidence="3">10 kDa chaperonin</fullName>
    </recommendedName>
</protein>
<accession>A0A1S1PK24</accession>
<sequence>MSVVSGDVNGVGGAAGIDVSGGSLPIRLLHDRVLVRPREDSADRRSKAGIVIPATAQMGKRLAWADVVAVGTAVRTIQVADRVLYDPEDRAEVELHSTTYILMRERDVHAVAAERLDDGLTGLYL</sequence>
<dbReference type="GO" id="GO:0005524">
    <property type="term" value="F:ATP binding"/>
    <property type="evidence" value="ECO:0007669"/>
    <property type="project" value="InterPro"/>
</dbReference>
<dbReference type="Proteomes" id="UP000179769">
    <property type="component" value="Unassembled WGS sequence"/>
</dbReference>
<dbReference type="AlphaFoldDB" id="A0A1S1PK24"/>
<dbReference type="CDD" id="cd00320">
    <property type="entry name" value="cpn10"/>
    <property type="match status" value="1"/>
</dbReference>
<evidence type="ECO:0000256" key="2">
    <source>
        <dbReference type="ARBA" id="ARBA00023186"/>
    </source>
</evidence>
<dbReference type="SMART" id="SM00883">
    <property type="entry name" value="Cpn10"/>
    <property type="match status" value="1"/>
</dbReference>
<comment type="similarity">
    <text evidence="1 3">Belongs to the GroES chaperonin family.</text>
</comment>
<organism evidence="4 5">
    <name type="scientific">Parafrankia soli</name>
    <dbReference type="NCBI Taxonomy" id="2599596"/>
    <lineage>
        <taxon>Bacteria</taxon>
        <taxon>Bacillati</taxon>
        <taxon>Actinomycetota</taxon>
        <taxon>Actinomycetes</taxon>
        <taxon>Frankiales</taxon>
        <taxon>Frankiaceae</taxon>
        <taxon>Parafrankia</taxon>
    </lineage>
</organism>
<proteinExistence type="inferred from homology"/>
<dbReference type="InterPro" id="IPR037124">
    <property type="entry name" value="Chaperonin_GroES_sf"/>
</dbReference>
<dbReference type="Gene3D" id="2.30.33.40">
    <property type="entry name" value="GroES chaperonin"/>
    <property type="match status" value="1"/>
</dbReference>
<reference evidence="5" key="1">
    <citation type="submission" date="2016-07" db="EMBL/GenBank/DDBJ databases">
        <title>Frankia sp. NRRL B-16219 Genome sequencing.</title>
        <authorList>
            <person name="Ghodhbane-Gtari F."/>
            <person name="Swanson E."/>
            <person name="Gueddou A."/>
            <person name="Louati M."/>
            <person name="Nouioui I."/>
            <person name="Hezbri K."/>
            <person name="Abebe-Akele F."/>
            <person name="Simpson S."/>
            <person name="Morris K."/>
            <person name="Thomas K."/>
            <person name="Gtari M."/>
            <person name="Tisa L.S."/>
        </authorList>
    </citation>
    <scope>NUCLEOTIDE SEQUENCE [LARGE SCALE GENOMIC DNA]</scope>
    <source>
        <strain evidence="5">NRRL B-16219</strain>
    </source>
</reference>
<comment type="function">
    <text evidence="3">Together with the chaperonin GroEL, plays an essential role in assisting protein folding. The GroEL-GroES system forms a nano-cage that allows encapsulation of the non-native substrate proteins and provides a physical environment optimized to promote and accelerate protein folding. GroES binds to the apical surface of the GroEL ring, thereby capping the opening of the GroEL channel.</text>
</comment>
<evidence type="ECO:0000313" key="4">
    <source>
        <dbReference type="EMBL" id="OHV23228.1"/>
    </source>
</evidence>
<gene>
    <name evidence="4" type="ORF">BBK14_24190</name>
</gene>
<dbReference type="GO" id="GO:0044183">
    <property type="term" value="F:protein folding chaperone"/>
    <property type="evidence" value="ECO:0007669"/>
    <property type="project" value="InterPro"/>
</dbReference>
<dbReference type="Pfam" id="PF00166">
    <property type="entry name" value="Cpn10"/>
    <property type="match status" value="1"/>
</dbReference>
<evidence type="ECO:0000313" key="5">
    <source>
        <dbReference type="Proteomes" id="UP000179769"/>
    </source>
</evidence>
<comment type="caution">
    <text evidence="4">The sequence shown here is derived from an EMBL/GenBank/DDBJ whole genome shotgun (WGS) entry which is preliminary data.</text>
</comment>